<accession>A0A6L6PP68</accession>
<evidence type="ECO:0000313" key="20">
    <source>
        <dbReference type="Proteomes" id="UP000475582"/>
    </source>
</evidence>
<evidence type="ECO:0000256" key="16">
    <source>
        <dbReference type="PIRSR" id="PIRSR038455-2"/>
    </source>
</evidence>
<evidence type="ECO:0000313" key="19">
    <source>
        <dbReference type="EMBL" id="MTV39955.1"/>
    </source>
</evidence>
<feature type="binding site" description="axial binding residue" evidence="17">
    <location>
        <position position="188"/>
    </location>
    <ligand>
        <name>heme c</name>
        <dbReference type="ChEBI" id="CHEBI:61717"/>
        <label>2</label>
    </ligand>
    <ligandPart>
        <name>Fe</name>
        <dbReference type="ChEBI" id="CHEBI:18248"/>
    </ligandPart>
</feature>
<dbReference type="GO" id="GO:0016669">
    <property type="term" value="F:oxidoreductase activity, acting on a sulfur group of donors, cytochrome as acceptor"/>
    <property type="evidence" value="ECO:0007669"/>
    <property type="project" value="InterPro"/>
</dbReference>
<evidence type="ECO:0000256" key="11">
    <source>
        <dbReference type="ARBA" id="ARBA00025746"/>
    </source>
</evidence>
<dbReference type="GO" id="GO:0009055">
    <property type="term" value="F:electron transfer activity"/>
    <property type="evidence" value="ECO:0007669"/>
    <property type="project" value="InterPro"/>
</dbReference>
<keyword evidence="4 14" id="KW-0349">Heme</keyword>
<feature type="active site" description="Cysteine persulfide intermediate" evidence="15">
    <location>
        <position position="229"/>
    </location>
</feature>
<comment type="similarity">
    <text evidence="11 14">Belongs to the SoxA family.</text>
</comment>
<feature type="binding site" description="axial binding residue" evidence="17">
    <location>
        <position position="89"/>
    </location>
    <ligand>
        <name>heme c</name>
        <dbReference type="ChEBI" id="CHEBI:61717"/>
        <label>1</label>
    </ligand>
    <ligandPart>
        <name>Fe</name>
        <dbReference type="ChEBI" id="CHEBI:18248"/>
    </ligandPart>
</feature>
<dbReference type="PROSITE" id="PS51007">
    <property type="entry name" value="CYTC"/>
    <property type="match status" value="1"/>
</dbReference>
<dbReference type="GO" id="GO:0070069">
    <property type="term" value="C:cytochrome complex"/>
    <property type="evidence" value="ECO:0007669"/>
    <property type="project" value="InterPro"/>
</dbReference>
<comment type="subunit">
    <text evidence="2 14">Heterodimer of SoxA and SoxX.</text>
</comment>
<dbReference type="GO" id="GO:0016740">
    <property type="term" value="F:transferase activity"/>
    <property type="evidence" value="ECO:0007669"/>
    <property type="project" value="UniProtKB-KW"/>
</dbReference>
<evidence type="ECO:0000256" key="6">
    <source>
        <dbReference type="ARBA" id="ARBA00022723"/>
    </source>
</evidence>
<keyword evidence="6 14" id="KW-0479">Metal-binding</keyword>
<evidence type="ECO:0000256" key="15">
    <source>
        <dbReference type="PIRSR" id="PIRSR038455-1"/>
    </source>
</evidence>
<feature type="binding site" description="covalent" evidence="16">
    <location>
        <position position="184"/>
    </location>
    <ligand>
        <name>heme c</name>
        <dbReference type="ChEBI" id="CHEBI:61717"/>
        <label>2</label>
    </ligand>
</feature>
<dbReference type="InterPro" id="IPR036909">
    <property type="entry name" value="Cyt_c-like_dom_sf"/>
</dbReference>
<comment type="cofactor">
    <cofactor evidence="16">
        <name>heme</name>
        <dbReference type="ChEBI" id="CHEBI:30413"/>
    </cofactor>
    <text evidence="16">Binds 2 heme groups per subunit.</text>
</comment>
<keyword evidence="3 14" id="KW-0813">Transport</keyword>
<dbReference type="EC" id="2.8.5.2" evidence="14"/>
<comment type="catalytic activity">
    <reaction evidence="13 14">
        <text>S-sulfanyl-L-cysteinyl-[SoxY protein] + thiosulfate + 2 Fe(III)-[cytochrome c] = S-(2-sulfodisulfanyl)-L-cysteinyl-[SoxY protein] + 2 Fe(II)-[cytochrome c] + 2 H(+)</text>
        <dbReference type="Rhea" id="RHEA:51224"/>
        <dbReference type="Rhea" id="RHEA-COMP:10350"/>
        <dbReference type="Rhea" id="RHEA-COMP:14399"/>
        <dbReference type="Rhea" id="RHEA-COMP:14689"/>
        <dbReference type="Rhea" id="RHEA-COMP:14690"/>
        <dbReference type="ChEBI" id="CHEBI:15378"/>
        <dbReference type="ChEBI" id="CHEBI:29033"/>
        <dbReference type="ChEBI" id="CHEBI:29034"/>
        <dbReference type="ChEBI" id="CHEBI:33542"/>
        <dbReference type="ChEBI" id="CHEBI:61963"/>
        <dbReference type="ChEBI" id="CHEBI:140664"/>
        <dbReference type="EC" id="2.8.5.2"/>
    </reaction>
</comment>
<evidence type="ECO:0000256" key="1">
    <source>
        <dbReference type="ARBA" id="ARBA00004418"/>
    </source>
</evidence>
<evidence type="ECO:0000256" key="12">
    <source>
        <dbReference type="ARBA" id="ARBA00048077"/>
    </source>
</evidence>
<reference evidence="19 20" key="1">
    <citation type="submission" date="2019-11" db="EMBL/GenBank/DDBJ databases">
        <title>Type strains purchased from KCTC, JCM and DSMZ.</title>
        <authorList>
            <person name="Lu H."/>
        </authorList>
    </citation>
    <scope>NUCLEOTIDE SEQUENCE [LARGE SCALE GENOMIC DNA]</scope>
    <source>
        <strain evidence="19 20">KCTC 22382</strain>
    </source>
</reference>
<dbReference type="InterPro" id="IPR025710">
    <property type="entry name" value="SoxA"/>
</dbReference>
<keyword evidence="10 14" id="KW-0408">Iron</keyword>
<sequence length="268" mass="29838">MGRRQRLHPHRKNDHHGERIMKAMLALMMIAASALAADERRSGADFMSPATQAMQRDDTQNPAMLWISNGEAQWNTAAGGSGKSCASCHGDAKNSMRGVAARFPAFHRDRTINLSQRINICRERKQQATPWRAESEELLGMEAYVAMQSRGMPVTPPQDQDTRASAARGQQLYFQRIGQLNLSCAQCHDQQAGKRLGGSTIPQAHASAYPIYRLEWQAMGSLQRRLRNCMSGVRAEVPPYGAQELIELEAWLAVRDQGMKIETPGVRP</sequence>
<evidence type="ECO:0000256" key="8">
    <source>
        <dbReference type="ARBA" id="ARBA00022764"/>
    </source>
</evidence>
<keyword evidence="5 14" id="KW-0808">Transferase</keyword>
<dbReference type="GO" id="GO:0046872">
    <property type="term" value="F:metal ion binding"/>
    <property type="evidence" value="ECO:0007669"/>
    <property type="project" value="UniProtKB-KW"/>
</dbReference>
<feature type="binding site" description="axial binding residue" evidence="17">
    <location>
        <position position="229"/>
    </location>
    <ligand>
        <name>heme c</name>
        <dbReference type="ChEBI" id="CHEBI:61717"/>
        <label>2</label>
    </ligand>
    <ligandPart>
        <name>Fe</name>
        <dbReference type="ChEBI" id="CHEBI:18248"/>
    </ligandPart>
</feature>
<dbReference type="EMBL" id="WNKY01000026">
    <property type="protein sequence ID" value="MTV39955.1"/>
    <property type="molecule type" value="Genomic_DNA"/>
</dbReference>
<dbReference type="GO" id="GO:0020037">
    <property type="term" value="F:heme binding"/>
    <property type="evidence" value="ECO:0007669"/>
    <property type="project" value="InterPro"/>
</dbReference>
<dbReference type="Gene3D" id="1.10.760.10">
    <property type="entry name" value="Cytochrome c-like domain"/>
    <property type="match status" value="2"/>
</dbReference>
<evidence type="ECO:0000256" key="9">
    <source>
        <dbReference type="ARBA" id="ARBA00022982"/>
    </source>
</evidence>
<evidence type="ECO:0000256" key="4">
    <source>
        <dbReference type="ARBA" id="ARBA00022617"/>
    </source>
</evidence>
<evidence type="ECO:0000256" key="5">
    <source>
        <dbReference type="ARBA" id="ARBA00022679"/>
    </source>
</evidence>
<evidence type="ECO:0000256" key="7">
    <source>
        <dbReference type="ARBA" id="ARBA00022729"/>
    </source>
</evidence>
<dbReference type="InterPro" id="IPR009056">
    <property type="entry name" value="Cyt_c-like_dom"/>
</dbReference>
<evidence type="ECO:0000256" key="10">
    <source>
        <dbReference type="ARBA" id="ARBA00023004"/>
    </source>
</evidence>
<dbReference type="OrthoDB" id="9808312at2"/>
<comment type="subcellular location">
    <subcellularLocation>
        <location evidence="1 14">Periplasm</location>
    </subcellularLocation>
</comment>
<dbReference type="NCBIfam" id="TIGR04484">
    <property type="entry name" value="thiosulf_SoxA"/>
    <property type="match status" value="1"/>
</dbReference>
<feature type="domain" description="Cytochrome c" evidence="18">
    <location>
        <begin position="164"/>
        <end position="256"/>
    </location>
</feature>
<evidence type="ECO:0000256" key="2">
    <source>
        <dbReference type="ARBA" id="ARBA00011530"/>
    </source>
</evidence>
<comment type="catalytic activity">
    <reaction evidence="12 14">
        <text>L-cysteinyl-[SoxY protein] + thiosulfate + 2 Fe(III)-[cytochrome c] = S-sulfosulfanyl-L-cysteinyl-[SoxY protein] + 2 Fe(II)-[cytochrome c] + 2 H(+)</text>
        <dbReference type="Rhea" id="RHEA:56720"/>
        <dbReference type="Rhea" id="RHEA-COMP:10350"/>
        <dbReference type="Rhea" id="RHEA-COMP:14328"/>
        <dbReference type="Rhea" id="RHEA-COMP:14399"/>
        <dbReference type="Rhea" id="RHEA-COMP:14691"/>
        <dbReference type="ChEBI" id="CHEBI:15378"/>
        <dbReference type="ChEBI" id="CHEBI:29033"/>
        <dbReference type="ChEBI" id="CHEBI:29034"/>
        <dbReference type="ChEBI" id="CHEBI:29950"/>
        <dbReference type="ChEBI" id="CHEBI:33542"/>
        <dbReference type="ChEBI" id="CHEBI:139321"/>
        <dbReference type="EC" id="2.8.5.2"/>
    </reaction>
</comment>
<dbReference type="AlphaFoldDB" id="A0A6L6PP68"/>
<keyword evidence="20" id="KW-1185">Reference proteome</keyword>
<feature type="binding site" description="covalent" evidence="16">
    <location>
        <position position="187"/>
    </location>
    <ligand>
        <name>heme c</name>
        <dbReference type="ChEBI" id="CHEBI:61717"/>
        <label>2</label>
    </ligand>
</feature>
<dbReference type="PIRSF" id="PIRSF038455">
    <property type="entry name" value="SoxA"/>
    <property type="match status" value="1"/>
</dbReference>
<feature type="binding site" evidence="16">
    <location>
        <position position="225"/>
    </location>
    <ligand>
        <name>substrate</name>
    </ligand>
</feature>
<evidence type="ECO:0000256" key="3">
    <source>
        <dbReference type="ARBA" id="ARBA00022448"/>
    </source>
</evidence>
<dbReference type="Pfam" id="PF21342">
    <property type="entry name" value="SoxA-TsdA_cyt-c"/>
    <property type="match status" value="2"/>
</dbReference>
<keyword evidence="7" id="KW-0732">Signal</keyword>
<keyword evidence="9 14" id="KW-0249">Electron transport</keyword>
<evidence type="ECO:0000256" key="14">
    <source>
        <dbReference type="PIRNR" id="PIRNR038455"/>
    </source>
</evidence>
<feature type="binding site" description="axial binding residue" evidence="17">
    <location>
        <position position="121"/>
    </location>
    <ligand>
        <name>heme c</name>
        <dbReference type="ChEBI" id="CHEBI:61717"/>
        <label>1</label>
    </ligand>
    <ligandPart>
        <name>Fe</name>
        <dbReference type="ChEBI" id="CHEBI:18248"/>
    </ligandPart>
</feature>
<protein>
    <recommendedName>
        <fullName evidence="14">SoxAX cytochrome complex subunit A</fullName>
        <ecNumber evidence="14">2.8.5.2</ecNumber>
    </recommendedName>
    <alternativeName>
        <fullName evidence="14">Protein SoxA</fullName>
    </alternativeName>
    <alternativeName>
        <fullName evidence="14">Sulfur oxidizing protein A</fullName>
    </alternativeName>
    <alternativeName>
        <fullName evidence="14">Thiosulfate-oxidizing multienzyme system protein SoxA</fullName>
    </alternativeName>
</protein>
<evidence type="ECO:0000259" key="18">
    <source>
        <dbReference type="PROSITE" id="PS51007"/>
    </source>
</evidence>
<feature type="binding site" description="covalent" evidence="16">
    <location>
        <position position="85"/>
    </location>
    <ligand>
        <name>heme c</name>
        <dbReference type="ChEBI" id="CHEBI:61717"/>
        <label>1</label>
    </ligand>
</feature>
<dbReference type="Proteomes" id="UP000475582">
    <property type="component" value="Unassembled WGS sequence"/>
</dbReference>
<keyword evidence="8 14" id="KW-0574">Periplasm</keyword>
<name>A0A6L6PP68_9BURK</name>
<dbReference type="SUPFAM" id="SSF46626">
    <property type="entry name" value="Cytochrome c"/>
    <property type="match status" value="2"/>
</dbReference>
<evidence type="ECO:0000256" key="13">
    <source>
        <dbReference type="ARBA" id="ARBA00048423"/>
    </source>
</evidence>
<proteinExistence type="inferred from homology"/>
<gene>
    <name evidence="19" type="primary">soxA</name>
    <name evidence="19" type="ORF">GM676_20530</name>
</gene>
<evidence type="ECO:0000256" key="17">
    <source>
        <dbReference type="PIRSR" id="PIRSR038455-3"/>
    </source>
</evidence>
<dbReference type="GO" id="GO:0042597">
    <property type="term" value="C:periplasmic space"/>
    <property type="evidence" value="ECO:0007669"/>
    <property type="project" value="UniProtKB-SubCell"/>
</dbReference>
<comment type="caution">
    <text evidence="19">The sequence shown here is derived from an EMBL/GenBank/DDBJ whole genome shotgun (WGS) entry which is preliminary data.</text>
</comment>
<dbReference type="GO" id="GO:0019417">
    <property type="term" value="P:sulfur oxidation"/>
    <property type="evidence" value="ECO:0007669"/>
    <property type="project" value="InterPro"/>
</dbReference>
<organism evidence="19 20">
    <name type="scientific">Duganella radicis</name>
    <dbReference type="NCBI Taxonomy" id="551988"/>
    <lineage>
        <taxon>Bacteria</taxon>
        <taxon>Pseudomonadati</taxon>
        <taxon>Pseudomonadota</taxon>
        <taxon>Betaproteobacteria</taxon>
        <taxon>Burkholderiales</taxon>
        <taxon>Oxalobacteraceae</taxon>
        <taxon>Telluria group</taxon>
        <taxon>Duganella</taxon>
    </lineage>
</organism>
<feature type="binding site" description="covalent" evidence="16">
    <location>
        <position position="88"/>
    </location>
    <ligand>
        <name>heme c</name>
        <dbReference type="ChEBI" id="CHEBI:61717"/>
        <label>1</label>
    </ligand>
</feature>